<dbReference type="InterPro" id="IPR036390">
    <property type="entry name" value="WH_DNA-bd_sf"/>
</dbReference>
<evidence type="ECO:0000313" key="2">
    <source>
        <dbReference type="Proteomes" id="UP000295023"/>
    </source>
</evidence>
<name>A0A4R4DIZ1_9PROT</name>
<keyword evidence="2" id="KW-1185">Reference proteome</keyword>
<proteinExistence type="predicted"/>
<dbReference type="AlphaFoldDB" id="A0A4R4DIZ1"/>
<protein>
    <submittedName>
        <fullName evidence="1">Transcriptional regulator</fullName>
    </submittedName>
</protein>
<dbReference type="InterPro" id="IPR036388">
    <property type="entry name" value="WH-like_DNA-bd_sf"/>
</dbReference>
<dbReference type="OrthoDB" id="7471569at2"/>
<dbReference type="SUPFAM" id="SSF46785">
    <property type="entry name" value="Winged helix' DNA-binding domain"/>
    <property type="match status" value="1"/>
</dbReference>
<evidence type="ECO:0000313" key="1">
    <source>
        <dbReference type="EMBL" id="TCZ61301.1"/>
    </source>
</evidence>
<comment type="caution">
    <text evidence="1">The sequence shown here is derived from an EMBL/GenBank/DDBJ whole genome shotgun (WGS) entry which is preliminary data.</text>
</comment>
<dbReference type="RefSeq" id="WP_132289164.1">
    <property type="nucleotide sequence ID" value="NZ_SKBM01000010.1"/>
</dbReference>
<reference evidence="1 2" key="1">
    <citation type="submission" date="2019-03" db="EMBL/GenBank/DDBJ databases">
        <title>Paracraurococcus aquatilis NE82 genome sequence.</title>
        <authorList>
            <person name="Zhao Y."/>
            <person name="Du Z."/>
        </authorList>
    </citation>
    <scope>NUCLEOTIDE SEQUENCE [LARGE SCALE GENOMIC DNA]</scope>
    <source>
        <strain evidence="1 2">NE82</strain>
    </source>
</reference>
<gene>
    <name evidence="1" type="ORF">EXY23_12200</name>
</gene>
<dbReference type="Proteomes" id="UP000295023">
    <property type="component" value="Unassembled WGS sequence"/>
</dbReference>
<sequence length="113" mass="12802">MNTVTLSVCTREDVNRRFLAAARGEPQGAHISFESIEQMWRILTPRRWALLRAMTGQGAMSIREAARRVGRDVKMVHGDVHALLDAGLLDREQDGRIVFPYDAVHVDFMLRVA</sequence>
<organism evidence="1 2">
    <name type="scientific">Roseicella aquatilis</name>
    <dbReference type="NCBI Taxonomy" id="2527868"/>
    <lineage>
        <taxon>Bacteria</taxon>
        <taxon>Pseudomonadati</taxon>
        <taxon>Pseudomonadota</taxon>
        <taxon>Alphaproteobacteria</taxon>
        <taxon>Acetobacterales</taxon>
        <taxon>Roseomonadaceae</taxon>
        <taxon>Roseicella</taxon>
    </lineage>
</organism>
<dbReference type="Gene3D" id="1.10.10.10">
    <property type="entry name" value="Winged helix-like DNA-binding domain superfamily/Winged helix DNA-binding domain"/>
    <property type="match status" value="1"/>
</dbReference>
<accession>A0A4R4DIZ1</accession>
<dbReference type="EMBL" id="SKBM01000010">
    <property type="protein sequence ID" value="TCZ61301.1"/>
    <property type="molecule type" value="Genomic_DNA"/>
</dbReference>
<dbReference type="Pfam" id="PF25212">
    <property type="entry name" value="HVO_A0114"/>
    <property type="match status" value="1"/>
</dbReference>